<protein>
    <recommendedName>
        <fullName evidence="2">Antitoxin</fullName>
    </recommendedName>
</protein>
<reference evidence="3 4" key="1">
    <citation type="journal article" date="2016" name="Nat. Commun.">
        <title>Thousands of microbial genomes shed light on interconnected biogeochemical processes in an aquifer system.</title>
        <authorList>
            <person name="Anantharaman K."/>
            <person name="Brown C.T."/>
            <person name="Hug L.A."/>
            <person name="Sharon I."/>
            <person name="Castelle C.J."/>
            <person name="Probst A.J."/>
            <person name="Thomas B.C."/>
            <person name="Singh A."/>
            <person name="Wilkins M.J."/>
            <person name="Karaoz U."/>
            <person name="Brodie E.L."/>
            <person name="Williams K.H."/>
            <person name="Hubbard S.S."/>
            <person name="Banfield J.F."/>
        </authorList>
    </citation>
    <scope>NUCLEOTIDE SEQUENCE [LARGE SCALE GENOMIC DNA]</scope>
</reference>
<dbReference type="SUPFAM" id="SSF143120">
    <property type="entry name" value="YefM-like"/>
    <property type="match status" value="1"/>
</dbReference>
<accession>A0A1F5GSM4</accession>
<name>A0A1F5GSM4_9BACT</name>
<dbReference type="Proteomes" id="UP000176666">
    <property type="component" value="Unassembled WGS sequence"/>
</dbReference>
<comment type="caution">
    <text evidence="3">The sequence shown here is derived from an EMBL/GenBank/DDBJ whole genome shotgun (WGS) entry which is preliminary data.</text>
</comment>
<evidence type="ECO:0000313" key="3">
    <source>
        <dbReference type="EMBL" id="OGD94883.1"/>
    </source>
</evidence>
<comment type="function">
    <text evidence="2">Antitoxin component of a type II toxin-antitoxin (TA) system.</text>
</comment>
<dbReference type="InterPro" id="IPR006442">
    <property type="entry name" value="Antitoxin_Phd/YefM"/>
</dbReference>
<dbReference type="InterPro" id="IPR036165">
    <property type="entry name" value="YefM-like_sf"/>
</dbReference>
<organism evidence="3 4">
    <name type="scientific">Candidatus Curtissbacteria bacterium RIFCSPHIGHO2_12_FULL_38_9b</name>
    <dbReference type="NCBI Taxonomy" id="1797720"/>
    <lineage>
        <taxon>Bacteria</taxon>
        <taxon>Candidatus Curtissiibacteriota</taxon>
    </lineage>
</organism>
<dbReference type="Pfam" id="PF02604">
    <property type="entry name" value="PhdYeFM_antitox"/>
    <property type="match status" value="1"/>
</dbReference>
<comment type="similarity">
    <text evidence="1 2">Belongs to the phD/YefM antitoxin family.</text>
</comment>
<sequence length="101" mass="11851">MVDKFIYKFYTIFVMQLPTIKSISDIRKKASIIFDQIHKKDEVVLVTKNNDMLSVIVSPQYFQSMVEENETLWEELEMSRSKKATAKEPVYKLQDVIDGKV</sequence>
<gene>
    <name evidence="3" type="ORF">A3F02_03635</name>
</gene>
<evidence type="ECO:0000256" key="2">
    <source>
        <dbReference type="RuleBase" id="RU362080"/>
    </source>
</evidence>
<evidence type="ECO:0000256" key="1">
    <source>
        <dbReference type="ARBA" id="ARBA00009981"/>
    </source>
</evidence>
<evidence type="ECO:0000313" key="4">
    <source>
        <dbReference type="Proteomes" id="UP000176666"/>
    </source>
</evidence>
<dbReference type="EMBL" id="MFBJ01000073">
    <property type="protein sequence ID" value="OGD94883.1"/>
    <property type="molecule type" value="Genomic_DNA"/>
</dbReference>
<dbReference type="AlphaFoldDB" id="A0A1F5GSM4"/>
<proteinExistence type="inferred from homology"/>